<comment type="caution">
    <text evidence="1">The sequence shown here is derived from an EMBL/GenBank/DDBJ whole genome shotgun (WGS) entry which is preliminary data.</text>
</comment>
<organism evidence="1 2">
    <name type="scientific">Pholiota conissans</name>
    <dbReference type="NCBI Taxonomy" id="109636"/>
    <lineage>
        <taxon>Eukaryota</taxon>
        <taxon>Fungi</taxon>
        <taxon>Dikarya</taxon>
        <taxon>Basidiomycota</taxon>
        <taxon>Agaricomycotina</taxon>
        <taxon>Agaricomycetes</taxon>
        <taxon>Agaricomycetidae</taxon>
        <taxon>Agaricales</taxon>
        <taxon>Agaricineae</taxon>
        <taxon>Strophariaceae</taxon>
        <taxon>Pholiota</taxon>
    </lineage>
</organism>
<dbReference type="Proteomes" id="UP000807469">
    <property type="component" value="Unassembled WGS sequence"/>
</dbReference>
<reference evidence="1" key="1">
    <citation type="submission" date="2020-11" db="EMBL/GenBank/DDBJ databases">
        <authorList>
            <consortium name="DOE Joint Genome Institute"/>
            <person name="Ahrendt S."/>
            <person name="Riley R."/>
            <person name="Andreopoulos W."/>
            <person name="Labutti K."/>
            <person name="Pangilinan J."/>
            <person name="Ruiz-Duenas F.J."/>
            <person name="Barrasa J.M."/>
            <person name="Sanchez-Garcia M."/>
            <person name="Camarero S."/>
            <person name="Miyauchi S."/>
            <person name="Serrano A."/>
            <person name="Linde D."/>
            <person name="Babiker R."/>
            <person name="Drula E."/>
            <person name="Ayuso-Fernandez I."/>
            <person name="Pacheco R."/>
            <person name="Padilla G."/>
            <person name="Ferreira P."/>
            <person name="Barriuso J."/>
            <person name="Kellner H."/>
            <person name="Castanera R."/>
            <person name="Alfaro M."/>
            <person name="Ramirez L."/>
            <person name="Pisabarro A.G."/>
            <person name="Kuo A."/>
            <person name="Tritt A."/>
            <person name="Lipzen A."/>
            <person name="He G."/>
            <person name="Yan M."/>
            <person name="Ng V."/>
            <person name="Cullen D."/>
            <person name="Martin F."/>
            <person name="Rosso M.-N."/>
            <person name="Henrissat B."/>
            <person name="Hibbett D."/>
            <person name="Martinez A.T."/>
            <person name="Grigoriev I.V."/>
        </authorList>
    </citation>
    <scope>NUCLEOTIDE SEQUENCE</scope>
    <source>
        <strain evidence="1">CIRM-BRFM 674</strain>
    </source>
</reference>
<keyword evidence="2" id="KW-1185">Reference proteome</keyword>
<proteinExistence type="predicted"/>
<name>A0A9P6CKY2_9AGAR</name>
<sequence length="118" mass="13398">MPTPILIHSTSKSRMLTLRFWKDDINWGRLVVETVVWCWGEGERCSTELSVSWKTAALSSHRPWQNCQPSRTSSFRPRPRIKVSTLSLLCGPRYNEKKRGWSSARCAPCVCGDSRSGG</sequence>
<gene>
    <name evidence="1" type="ORF">BDN70DRAFT_691404</name>
</gene>
<evidence type="ECO:0000313" key="2">
    <source>
        <dbReference type="Proteomes" id="UP000807469"/>
    </source>
</evidence>
<dbReference type="EMBL" id="MU155965">
    <property type="protein sequence ID" value="KAF9470496.1"/>
    <property type="molecule type" value="Genomic_DNA"/>
</dbReference>
<protein>
    <submittedName>
        <fullName evidence="1">Uncharacterized protein</fullName>
    </submittedName>
</protein>
<evidence type="ECO:0000313" key="1">
    <source>
        <dbReference type="EMBL" id="KAF9470496.1"/>
    </source>
</evidence>
<dbReference type="AlphaFoldDB" id="A0A9P6CKY2"/>
<accession>A0A9P6CKY2</accession>